<dbReference type="Gene3D" id="3.40.50.1220">
    <property type="entry name" value="TPP-binding domain"/>
    <property type="match status" value="1"/>
</dbReference>
<dbReference type="HAMAP" id="MF_01659">
    <property type="entry name" value="MenD"/>
    <property type="match status" value="1"/>
</dbReference>
<gene>
    <name evidence="6" type="primary">menD</name>
    <name evidence="9" type="ORF">BJ984_001185</name>
</gene>
<evidence type="ECO:0000313" key="10">
    <source>
        <dbReference type="Proteomes" id="UP000549913"/>
    </source>
</evidence>
<comment type="catalytic activity">
    <reaction evidence="6">
        <text>isochorismate + 2-oxoglutarate + H(+) = 5-enolpyruvoyl-6-hydroxy-2-succinyl-cyclohex-3-ene-1-carboxylate + CO2</text>
        <dbReference type="Rhea" id="RHEA:25593"/>
        <dbReference type="ChEBI" id="CHEBI:15378"/>
        <dbReference type="ChEBI" id="CHEBI:16526"/>
        <dbReference type="ChEBI" id="CHEBI:16810"/>
        <dbReference type="ChEBI" id="CHEBI:29780"/>
        <dbReference type="ChEBI" id="CHEBI:58818"/>
        <dbReference type="EC" id="2.2.1.9"/>
    </reaction>
</comment>
<dbReference type="InterPro" id="IPR012001">
    <property type="entry name" value="Thiamin_PyroP_enz_TPP-bd_dom"/>
</dbReference>
<evidence type="ECO:0000256" key="4">
    <source>
        <dbReference type="ARBA" id="ARBA00023052"/>
    </source>
</evidence>
<feature type="compositionally biased region" description="Basic and acidic residues" evidence="7">
    <location>
        <begin position="176"/>
        <end position="186"/>
    </location>
</feature>
<keyword evidence="3 6" id="KW-0460">Magnesium</keyword>
<dbReference type="PANTHER" id="PTHR42916:SF1">
    <property type="entry name" value="PROTEIN PHYLLO, CHLOROPLASTIC"/>
    <property type="match status" value="1"/>
</dbReference>
<evidence type="ECO:0000313" key="9">
    <source>
        <dbReference type="EMBL" id="NYD70027.1"/>
    </source>
</evidence>
<dbReference type="InterPro" id="IPR004433">
    <property type="entry name" value="MenaQ_synth_MenD"/>
</dbReference>
<dbReference type="Gene3D" id="3.40.50.970">
    <property type="match status" value="2"/>
</dbReference>
<dbReference type="InterPro" id="IPR029061">
    <property type="entry name" value="THDP-binding"/>
</dbReference>
<dbReference type="RefSeq" id="WP_179547246.1">
    <property type="nucleotide sequence ID" value="NZ_BSEW01000001.1"/>
</dbReference>
<evidence type="ECO:0000256" key="1">
    <source>
        <dbReference type="ARBA" id="ARBA00022679"/>
    </source>
</evidence>
<feature type="region of interest" description="Disordered" evidence="7">
    <location>
        <begin position="157"/>
        <end position="189"/>
    </location>
</feature>
<keyword evidence="5 6" id="KW-0464">Manganese</keyword>
<evidence type="ECO:0000256" key="6">
    <source>
        <dbReference type="HAMAP-Rule" id="MF_01659"/>
    </source>
</evidence>
<sequence length="603" mass="62394">MTLSPAATFAHRLVDAFIDLGVRHAVVSPGSRSQALALALADAETRGRITLHVRIDERVAAFTALGLARESGMPALVVTTSGTAVANLLPAVVEASHSGVPMIVLSGDRPAHLRGTGSNQTTWQPGLFGRFTRLELDVPPPTLTRLPDARALAARTLSAARPTPAPAVPAGGGHAPRHDDSGRADDGSTMIGAGPVHLNLQFVEPLSGDVLPEEATVEDDPATASVDHPGGAVAAGAAAPRTVHLDRGPRTLVIAGADAGERANAFALHAGLPLIAEVSSGARFGPNLVSAYRTLLDHPDFGGRVERAVVFGHPTLSRQVPALLARDDVETIVVRGHGEAVVPHPETLVVDVITADPDDRSDRAARAWTGQWVFAGRELLEEQSAADDVAAPLIMPGGSADVAGAREYAKAELAALRAPVTRRFLADAVWRATWPHDRLVLGASRLIREVDAAVGGKKIVVHANRGLAGIDGTVSTAIGIALAAQTGSAAGGRTGTTRVLLGDVTLLHDAGGLNVPPGEPRPRVQLVVGNDGGGTIFDGLEVAGTAARDPFDRVMFTPQNVDLAALAQAFGWSYRTVSTRGDLDSALASPPAGFSLLEVPLPR</sequence>
<dbReference type="Proteomes" id="UP000549913">
    <property type="component" value="Unassembled WGS sequence"/>
</dbReference>
<protein>
    <recommendedName>
        <fullName evidence="6">2-succinyl-5-enolpyruvyl-6-hydroxy-3-cyclohexene-1-carboxylate synthase</fullName>
        <shortName evidence="6">SEPHCHC synthase</shortName>
        <ecNumber evidence="6">2.2.1.9</ecNumber>
    </recommendedName>
    <alternativeName>
        <fullName evidence="6">Menaquinone biosynthesis protein MenD</fullName>
    </alternativeName>
</protein>
<proteinExistence type="inferred from homology"/>
<comment type="similarity">
    <text evidence="6">Belongs to the TPP enzyme family. MenD subfamily.</text>
</comment>
<evidence type="ECO:0000256" key="2">
    <source>
        <dbReference type="ARBA" id="ARBA00022723"/>
    </source>
</evidence>
<dbReference type="GO" id="GO:0030976">
    <property type="term" value="F:thiamine pyrophosphate binding"/>
    <property type="evidence" value="ECO:0007669"/>
    <property type="project" value="UniProtKB-UniRule"/>
</dbReference>
<keyword evidence="6" id="KW-0474">Menaquinone biosynthesis</keyword>
<keyword evidence="4 6" id="KW-0786">Thiamine pyrophosphate</keyword>
<dbReference type="EC" id="2.2.1.9" evidence="6"/>
<dbReference type="GO" id="GO:0000287">
    <property type="term" value="F:magnesium ion binding"/>
    <property type="evidence" value="ECO:0007669"/>
    <property type="project" value="UniProtKB-UniRule"/>
</dbReference>
<evidence type="ECO:0000259" key="8">
    <source>
        <dbReference type="Pfam" id="PF02776"/>
    </source>
</evidence>
<comment type="pathway">
    <text evidence="6">Quinol/quinone metabolism; menaquinone biosynthesis.</text>
</comment>
<dbReference type="AlphaFoldDB" id="A0A852SMI7"/>
<dbReference type="EMBL" id="JACCBM010000001">
    <property type="protein sequence ID" value="NYD70027.1"/>
    <property type="molecule type" value="Genomic_DNA"/>
</dbReference>
<organism evidence="9 10">
    <name type="scientific">Herbiconiux flava</name>
    <dbReference type="NCBI Taxonomy" id="881268"/>
    <lineage>
        <taxon>Bacteria</taxon>
        <taxon>Bacillati</taxon>
        <taxon>Actinomycetota</taxon>
        <taxon>Actinomycetes</taxon>
        <taxon>Micrococcales</taxon>
        <taxon>Microbacteriaceae</taxon>
        <taxon>Herbiconiux</taxon>
    </lineage>
</organism>
<comment type="cofactor">
    <cofactor evidence="6">
        <name>Mg(2+)</name>
        <dbReference type="ChEBI" id="CHEBI:18420"/>
    </cofactor>
    <cofactor evidence="6">
        <name>Mn(2+)</name>
        <dbReference type="ChEBI" id="CHEBI:29035"/>
    </cofactor>
</comment>
<evidence type="ECO:0000256" key="7">
    <source>
        <dbReference type="SAM" id="MobiDB-lite"/>
    </source>
</evidence>
<feature type="domain" description="Thiamine pyrophosphate enzyme N-terminal TPP-binding" evidence="8">
    <location>
        <begin position="8"/>
        <end position="120"/>
    </location>
</feature>
<comment type="pathway">
    <text evidence="6">Quinol/quinone metabolism; 1,4-dihydroxy-2-naphthoate biosynthesis; 1,4-dihydroxy-2-naphthoate from chorismate: step 2/7.</text>
</comment>
<dbReference type="GO" id="GO:0009234">
    <property type="term" value="P:menaquinone biosynthetic process"/>
    <property type="evidence" value="ECO:0007669"/>
    <property type="project" value="UniProtKB-UniRule"/>
</dbReference>
<dbReference type="CDD" id="cd02009">
    <property type="entry name" value="TPP_SHCHC_synthase"/>
    <property type="match status" value="1"/>
</dbReference>
<keyword evidence="10" id="KW-1185">Reference proteome</keyword>
<dbReference type="SUPFAM" id="SSF52518">
    <property type="entry name" value="Thiamin diphosphate-binding fold (THDP-binding)"/>
    <property type="match status" value="2"/>
</dbReference>
<dbReference type="UniPathway" id="UPA00079"/>
<dbReference type="Pfam" id="PF02776">
    <property type="entry name" value="TPP_enzyme_N"/>
    <property type="match status" value="1"/>
</dbReference>
<dbReference type="PIRSF" id="PIRSF004983">
    <property type="entry name" value="MenD"/>
    <property type="match status" value="1"/>
</dbReference>
<evidence type="ECO:0000256" key="5">
    <source>
        <dbReference type="ARBA" id="ARBA00023211"/>
    </source>
</evidence>
<comment type="cofactor">
    <cofactor evidence="6">
        <name>thiamine diphosphate</name>
        <dbReference type="ChEBI" id="CHEBI:58937"/>
    </cofactor>
    <text evidence="6">Binds 1 thiamine pyrophosphate per subunit.</text>
</comment>
<reference evidence="9 10" key="1">
    <citation type="submission" date="2020-07" db="EMBL/GenBank/DDBJ databases">
        <title>Sequencing the genomes of 1000 actinobacteria strains.</title>
        <authorList>
            <person name="Klenk H.-P."/>
        </authorList>
    </citation>
    <scope>NUCLEOTIDE SEQUENCE [LARGE SCALE GENOMIC DNA]</scope>
    <source>
        <strain evidence="9 10">DSM 26474</strain>
    </source>
</reference>
<keyword evidence="2 6" id="KW-0479">Metal-binding</keyword>
<evidence type="ECO:0000256" key="3">
    <source>
        <dbReference type="ARBA" id="ARBA00022842"/>
    </source>
</evidence>
<dbReference type="PANTHER" id="PTHR42916">
    <property type="entry name" value="2-SUCCINYL-5-ENOLPYRUVYL-6-HYDROXY-3-CYCLOHEXENE-1-CARBOXYLATE SYNTHASE"/>
    <property type="match status" value="1"/>
</dbReference>
<keyword evidence="1 6" id="KW-0808">Transferase</keyword>
<comment type="function">
    <text evidence="6">Catalyzes the thiamine diphosphate-dependent decarboxylation of 2-oxoglutarate and the subsequent addition of the resulting succinic semialdehyde-thiamine pyrophosphate anion to isochorismate to yield 2-succinyl-5-enolpyruvyl-6-hydroxy-3-cyclohexene-1-carboxylate (SEPHCHC).</text>
</comment>
<dbReference type="GO" id="GO:0070204">
    <property type="term" value="F:2-succinyl-5-enolpyruvyl-6-hydroxy-3-cyclohexene-1-carboxylic-acid synthase activity"/>
    <property type="evidence" value="ECO:0007669"/>
    <property type="project" value="UniProtKB-UniRule"/>
</dbReference>
<accession>A0A852SMI7</accession>
<comment type="caution">
    <text evidence="9">The sequence shown here is derived from an EMBL/GenBank/DDBJ whole genome shotgun (WGS) entry which is preliminary data.</text>
</comment>
<comment type="subunit">
    <text evidence="6">Homodimer.</text>
</comment>
<name>A0A852SMI7_9MICO</name>
<dbReference type="UniPathway" id="UPA01057">
    <property type="reaction ID" value="UER00164"/>
</dbReference>
<dbReference type="GO" id="GO:0030145">
    <property type="term" value="F:manganese ion binding"/>
    <property type="evidence" value="ECO:0007669"/>
    <property type="project" value="UniProtKB-UniRule"/>
</dbReference>
<dbReference type="CDD" id="cd07037">
    <property type="entry name" value="TPP_PYR_MenD"/>
    <property type="match status" value="1"/>
</dbReference>